<feature type="transmembrane region" description="Helical" evidence="3">
    <location>
        <begin position="12"/>
        <end position="34"/>
    </location>
</feature>
<dbReference type="AlphaFoldDB" id="A0AAN6M588"/>
<evidence type="ECO:0000256" key="2">
    <source>
        <dbReference type="SAM" id="MobiDB-lite"/>
    </source>
</evidence>
<feature type="compositionally biased region" description="Basic and acidic residues" evidence="2">
    <location>
        <begin position="917"/>
        <end position="928"/>
    </location>
</feature>
<feature type="compositionally biased region" description="Polar residues" evidence="2">
    <location>
        <begin position="245"/>
        <end position="255"/>
    </location>
</feature>
<keyword evidence="3" id="KW-1133">Transmembrane helix</keyword>
<keyword evidence="3" id="KW-0812">Transmembrane</keyword>
<comment type="caution">
    <text evidence="4">The sequence shown here is derived from an EMBL/GenBank/DDBJ whole genome shotgun (WGS) entry which is preliminary data.</text>
</comment>
<feature type="region of interest" description="Disordered" evidence="2">
    <location>
        <begin position="669"/>
        <end position="945"/>
    </location>
</feature>
<dbReference type="Proteomes" id="UP001280581">
    <property type="component" value="Unassembled WGS sequence"/>
</dbReference>
<feature type="compositionally biased region" description="Polar residues" evidence="2">
    <location>
        <begin position="677"/>
        <end position="705"/>
    </location>
</feature>
<name>A0AAN6M588_9PLEO</name>
<proteinExistence type="predicted"/>
<organism evidence="4 5">
    <name type="scientific">Pseudopithomyces chartarum</name>
    <dbReference type="NCBI Taxonomy" id="1892770"/>
    <lineage>
        <taxon>Eukaryota</taxon>
        <taxon>Fungi</taxon>
        <taxon>Dikarya</taxon>
        <taxon>Ascomycota</taxon>
        <taxon>Pezizomycotina</taxon>
        <taxon>Dothideomycetes</taxon>
        <taxon>Pleosporomycetidae</taxon>
        <taxon>Pleosporales</taxon>
        <taxon>Massarineae</taxon>
        <taxon>Didymosphaeriaceae</taxon>
        <taxon>Pseudopithomyces</taxon>
    </lineage>
</organism>
<reference evidence="4 5" key="1">
    <citation type="submission" date="2021-02" db="EMBL/GenBank/DDBJ databases">
        <title>Genome assembly of Pseudopithomyces chartarum.</title>
        <authorList>
            <person name="Jauregui R."/>
            <person name="Singh J."/>
            <person name="Voisey C."/>
        </authorList>
    </citation>
    <scope>NUCLEOTIDE SEQUENCE [LARGE SCALE GENOMIC DNA]</scope>
    <source>
        <strain evidence="4 5">AGR01</strain>
    </source>
</reference>
<feature type="compositionally biased region" description="Polar residues" evidence="2">
    <location>
        <begin position="765"/>
        <end position="777"/>
    </location>
</feature>
<feature type="coiled-coil region" evidence="1">
    <location>
        <begin position="340"/>
        <end position="392"/>
    </location>
</feature>
<feature type="region of interest" description="Disordered" evidence="2">
    <location>
        <begin position="228"/>
        <end position="258"/>
    </location>
</feature>
<sequence length="945" mass="106973">MSTTIKSVRDYAHSHPISVAAGLIIALPGSFFYITGKSICSIGVCNDATSTQKILNGVTNGMTIYDPIDQSFRLPVSKSSDKPAPTHVIRIFHGSRRNATVILTSLGNQLGVDVKKLIDFIDHRWTPYFPLSRMVSVATTTALPGAFTVLTRKYPHSWAARHQTKIANVLHVLTLATVANQTLSVQDVLVAALVVVSFEALQRLSRESETPAVIESLMSQTNKINTELLTPNSRRPGYLTRKHSSSNPELTSSPGGNKDVEIDRLRKQFAELRTTEKAMEIDLKRTKTDLFNARTTLTETFSEFSSMRSELKTMKQTLGRDHQAVIYRKDIELFASRKANEQKEKCIKDREAKLQDIQKQHKATLRLKDFELRNLEDRITFLERQAKSSVENDDKIDSATDTDAQAALQIKFLRVKGRSSTEIDERTLEEKDQVISRLKTELADAASASGRLQNAQIELRRAWDETSNLQRLFNDERRQHTKTQERLREATMNKEEEVKENAQNFPDRLPTIDEQERHELEAMFNTAQQDNSRLYGEVDALEKRVREANARVFMSEQAAESLREQLRLEKAINDDMETARPSVVHRVHFQRMEGQLKEGREELQAKIDEITHLKKTIADKDAKFEELSKAQEISMSAHIKLQEENARLIQSLKELESTKDQLMLDHERLARQRTRNRTTSGPGDASARSSATLVTEPTNTVNTFTPIPSEEELLLPPRPVSVVPDQPSSIQGTPERFVRREISNREPSDREPSNHESANREPLNRGSSNHAPSNRAPSNRVPSHRDPSHRRSSTRLNMISNDVPPTELRHKRPKSLTLKGLMRKIVGKDNNEAEKSEKEDRKTVESARPRTAMLPKDKTNVSRPKTATPLEEGAKGTTNAEERPRTAAMPSAKLAKRPDHKRYYSESRPKTPAPEGVDGRTADEDQRPKSRGWAASRKLVRRSMG</sequence>
<gene>
    <name evidence="4" type="ORF">GRF29_1g486858</name>
</gene>
<feature type="compositionally biased region" description="Basic and acidic residues" evidence="2">
    <location>
        <begin position="826"/>
        <end position="848"/>
    </location>
</feature>
<feature type="region of interest" description="Disordered" evidence="2">
    <location>
        <begin position="474"/>
        <end position="500"/>
    </location>
</feature>
<protein>
    <submittedName>
        <fullName evidence="4">Uncharacterized protein</fullName>
    </submittedName>
</protein>
<evidence type="ECO:0000313" key="5">
    <source>
        <dbReference type="Proteomes" id="UP001280581"/>
    </source>
</evidence>
<keyword evidence="5" id="KW-1185">Reference proteome</keyword>
<evidence type="ECO:0000256" key="1">
    <source>
        <dbReference type="SAM" id="Coils"/>
    </source>
</evidence>
<accession>A0AAN6M588</accession>
<evidence type="ECO:0000313" key="4">
    <source>
        <dbReference type="EMBL" id="KAK3216640.1"/>
    </source>
</evidence>
<keyword evidence="1" id="KW-0175">Coiled coil</keyword>
<dbReference type="EMBL" id="WVTA01000001">
    <property type="protein sequence ID" value="KAK3216640.1"/>
    <property type="molecule type" value="Genomic_DNA"/>
</dbReference>
<keyword evidence="3" id="KW-0472">Membrane</keyword>
<evidence type="ECO:0000256" key="3">
    <source>
        <dbReference type="SAM" id="Phobius"/>
    </source>
</evidence>
<feature type="compositionally biased region" description="Basic and acidic residues" evidence="2">
    <location>
        <begin position="736"/>
        <end position="763"/>
    </location>
</feature>